<evidence type="ECO:0000256" key="1">
    <source>
        <dbReference type="SAM" id="MobiDB-lite"/>
    </source>
</evidence>
<organism evidence="2 3">
    <name type="scientific">Canna indica</name>
    <name type="common">Indian-shot</name>
    <dbReference type="NCBI Taxonomy" id="4628"/>
    <lineage>
        <taxon>Eukaryota</taxon>
        <taxon>Viridiplantae</taxon>
        <taxon>Streptophyta</taxon>
        <taxon>Embryophyta</taxon>
        <taxon>Tracheophyta</taxon>
        <taxon>Spermatophyta</taxon>
        <taxon>Magnoliopsida</taxon>
        <taxon>Liliopsida</taxon>
        <taxon>Zingiberales</taxon>
        <taxon>Cannaceae</taxon>
        <taxon>Canna</taxon>
    </lineage>
</organism>
<evidence type="ECO:0000313" key="3">
    <source>
        <dbReference type="Proteomes" id="UP001327560"/>
    </source>
</evidence>
<accession>A0AAQ3KRY6</accession>
<proteinExistence type="predicted"/>
<name>A0AAQ3KRY6_9LILI</name>
<sequence>MKKFEAPSAQASESSTHINEDEIYQQVIGPERHGRTRGYGLGLILSSVFGATPGRIELTSQLRAANVHNEKLISKIDELEKKMEEDKREMKEQMMEAMEDERKKMKEESRKKLDEDIQNKMEEKIEEEKRKMDIIVAFMDAMKGKNLRR</sequence>
<evidence type="ECO:0000313" key="2">
    <source>
        <dbReference type="EMBL" id="WOL13734.1"/>
    </source>
</evidence>
<feature type="region of interest" description="Disordered" evidence="1">
    <location>
        <begin position="84"/>
        <end position="115"/>
    </location>
</feature>
<keyword evidence="3" id="KW-1185">Reference proteome</keyword>
<reference evidence="2 3" key="1">
    <citation type="submission" date="2023-10" db="EMBL/GenBank/DDBJ databases">
        <title>Chromosome-scale genome assembly provides insights into flower coloration mechanisms of Canna indica.</title>
        <authorList>
            <person name="Li C."/>
        </authorList>
    </citation>
    <scope>NUCLEOTIDE SEQUENCE [LARGE SCALE GENOMIC DNA]</scope>
    <source>
        <tissue evidence="2">Flower</tissue>
    </source>
</reference>
<dbReference type="AlphaFoldDB" id="A0AAQ3KRY6"/>
<dbReference type="EMBL" id="CP136896">
    <property type="protein sequence ID" value="WOL13734.1"/>
    <property type="molecule type" value="Genomic_DNA"/>
</dbReference>
<protein>
    <submittedName>
        <fullName evidence="2">Uncharacterized protein</fullName>
    </submittedName>
</protein>
<dbReference type="Proteomes" id="UP001327560">
    <property type="component" value="Chromosome 7"/>
</dbReference>
<feature type="region of interest" description="Disordered" evidence="1">
    <location>
        <begin position="1"/>
        <end position="23"/>
    </location>
</feature>
<gene>
    <name evidence="2" type="ORF">Cni_G22512</name>
</gene>